<dbReference type="InterPro" id="IPR012318">
    <property type="entry name" value="HTH_CRP"/>
</dbReference>
<evidence type="ECO:0000313" key="7">
    <source>
        <dbReference type="Proteomes" id="UP000598196"/>
    </source>
</evidence>
<evidence type="ECO:0000256" key="3">
    <source>
        <dbReference type="ARBA" id="ARBA00023163"/>
    </source>
</evidence>
<evidence type="ECO:0000259" key="5">
    <source>
        <dbReference type="PROSITE" id="PS51063"/>
    </source>
</evidence>
<feature type="domain" description="HTH crp-type" evidence="5">
    <location>
        <begin position="135"/>
        <end position="206"/>
    </location>
</feature>
<dbReference type="InterPro" id="IPR014710">
    <property type="entry name" value="RmlC-like_jellyroll"/>
</dbReference>
<comment type="caution">
    <text evidence="6">The sequence shown here is derived from an EMBL/GenBank/DDBJ whole genome shotgun (WGS) entry which is preliminary data.</text>
</comment>
<dbReference type="GO" id="GO:0003677">
    <property type="term" value="F:DNA binding"/>
    <property type="evidence" value="ECO:0007669"/>
    <property type="project" value="UniProtKB-KW"/>
</dbReference>
<organism evidence="6 7">
    <name type="scientific">Gemmobacter aquaticus</name>
    <dbReference type="NCBI Taxonomy" id="490185"/>
    <lineage>
        <taxon>Bacteria</taxon>
        <taxon>Pseudomonadati</taxon>
        <taxon>Pseudomonadota</taxon>
        <taxon>Alphaproteobacteria</taxon>
        <taxon>Rhodobacterales</taxon>
        <taxon>Paracoccaceae</taxon>
        <taxon>Gemmobacter</taxon>
    </lineage>
</organism>
<name>A0A917YNB1_9RHOB</name>
<dbReference type="EMBL" id="BMLP01000015">
    <property type="protein sequence ID" value="GGO38937.1"/>
    <property type="molecule type" value="Genomic_DNA"/>
</dbReference>
<feature type="domain" description="Cyclic nucleotide-binding" evidence="4">
    <location>
        <begin position="39"/>
        <end position="121"/>
    </location>
</feature>
<dbReference type="AlphaFoldDB" id="A0A917YNB1"/>
<keyword evidence="1" id="KW-0805">Transcription regulation</keyword>
<proteinExistence type="predicted"/>
<dbReference type="PROSITE" id="PS51063">
    <property type="entry name" value="HTH_CRP_2"/>
    <property type="match status" value="1"/>
</dbReference>
<evidence type="ECO:0000256" key="1">
    <source>
        <dbReference type="ARBA" id="ARBA00023015"/>
    </source>
</evidence>
<gene>
    <name evidence="6" type="ORF">GCM10010991_37030</name>
</gene>
<evidence type="ECO:0008006" key="8">
    <source>
        <dbReference type="Google" id="ProtNLM"/>
    </source>
</evidence>
<evidence type="ECO:0000313" key="6">
    <source>
        <dbReference type="EMBL" id="GGO38937.1"/>
    </source>
</evidence>
<dbReference type="InterPro" id="IPR000595">
    <property type="entry name" value="cNMP-bd_dom"/>
</dbReference>
<evidence type="ECO:0000256" key="2">
    <source>
        <dbReference type="ARBA" id="ARBA00023125"/>
    </source>
</evidence>
<dbReference type="SMART" id="SM00419">
    <property type="entry name" value="HTH_CRP"/>
    <property type="match status" value="1"/>
</dbReference>
<dbReference type="Proteomes" id="UP000598196">
    <property type="component" value="Unassembled WGS sequence"/>
</dbReference>
<accession>A0A917YNB1</accession>
<dbReference type="SUPFAM" id="SSF51206">
    <property type="entry name" value="cAMP-binding domain-like"/>
    <property type="match status" value="1"/>
</dbReference>
<keyword evidence="7" id="KW-1185">Reference proteome</keyword>
<keyword evidence="2" id="KW-0238">DNA-binding</keyword>
<dbReference type="InterPro" id="IPR018490">
    <property type="entry name" value="cNMP-bd_dom_sf"/>
</dbReference>
<dbReference type="SMART" id="SM00100">
    <property type="entry name" value="cNMP"/>
    <property type="match status" value="1"/>
</dbReference>
<keyword evidence="3" id="KW-0804">Transcription</keyword>
<sequence length="223" mass="23595">MPECLALPASKRAALIDSSRLMQIAAGAPLPDGVDVACLLSGRLAVLKPMPDGRGHIVGLPGAGAVLGWTAGAGNGAATNGYDITALEPCELALLDRGLFCDLLQTLPDLEQRLIAQVLDEAEAARDWLRLLAQPKVTDRLAGFLMMLGRELMPGDGVLHIPFRRADLASYLGTRKETLSRAFHQLEAEGAIRILDPAAVQILQPALLEDMAGLDAEDPPAPI</sequence>
<reference evidence="6 7" key="1">
    <citation type="journal article" date="2014" name="Int. J. Syst. Evol. Microbiol.">
        <title>Complete genome sequence of Corynebacterium casei LMG S-19264T (=DSM 44701T), isolated from a smear-ripened cheese.</title>
        <authorList>
            <consortium name="US DOE Joint Genome Institute (JGI-PGF)"/>
            <person name="Walter F."/>
            <person name="Albersmeier A."/>
            <person name="Kalinowski J."/>
            <person name="Ruckert C."/>
        </authorList>
    </citation>
    <scope>NUCLEOTIDE SEQUENCE [LARGE SCALE GENOMIC DNA]</scope>
    <source>
        <strain evidence="6 7">CGMCC 1.7029</strain>
    </source>
</reference>
<dbReference type="CDD" id="cd00038">
    <property type="entry name" value="CAP_ED"/>
    <property type="match status" value="1"/>
</dbReference>
<dbReference type="PROSITE" id="PS50042">
    <property type="entry name" value="CNMP_BINDING_3"/>
    <property type="match status" value="1"/>
</dbReference>
<dbReference type="Pfam" id="PF00027">
    <property type="entry name" value="cNMP_binding"/>
    <property type="match status" value="1"/>
</dbReference>
<dbReference type="InterPro" id="IPR036390">
    <property type="entry name" value="WH_DNA-bd_sf"/>
</dbReference>
<dbReference type="Pfam" id="PF13545">
    <property type="entry name" value="HTH_Crp_2"/>
    <property type="match status" value="1"/>
</dbReference>
<dbReference type="PRINTS" id="PR00034">
    <property type="entry name" value="HTHCRP"/>
</dbReference>
<evidence type="ECO:0000259" key="4">
    <source>
        <dbReference type="PROSITE" id="PS50042"/>
    </source>
</evidence>
<dbReference type="SUPFAM" id="SSF46785">
    <property type="entry name" value="Winged helix' DNA-binding domain"/>
    <property type="match status" value="1"/>
</dbReference>
<dbReference type="GO" id="GO:0006355">
    <property type="term" value="P:regulation of DNA-templated transcription"/>
    <property type="evidence" value="ECO:0007669"/>
    <property type="project" value="InterPro"/>
</dbReference>
<protein>
    <recommendedName>
        <fullName evidence="8">CRP/FNR family transcriptional regulator, anaerobic regulatory protein</fullName>
    </recommendedName>
</protein>
<dbReference type="Gene3D" id="2.60.120.10">
    <property type="entry name" value="Jelly Rolls"/>
    <property type="match status" value="1"/>
</dbReference>